<sequence length="245" mass="25776">MAAASHDLRFDSGRLCLDLVATGVGRPGDGPGERLGTPERLRAWLLGARVVPPGTPLEAVDASWLGRFHALRHLLHRVVRAEAVDGPEHAAAADLEQVNALAAEPPPAPRAVRGADGALVRTVAAPPDCAALVSLVARDAVELLTDPAVRGLLRQCEGESCTLLYLDTSRGRRRRWCSSEVCGNRERVARHRRRAMNGEGTQGEDGSQGAGGSAGKPANGPGGADVRPSPQPRQAVTDRAKPLMS</sequence>
<dbReference type="InterPro" id="IPR021005">
    <property type="entry name" value="Znf_CGNR"/>
</dbReference>
<evidence type="ECO:0000313" key="4">
    <source>
        <dbReference type="Proteomes" id="UP000327000"/>
    </source>
</evidence>
<dbReference type="Pfam" id="PF07336">
    <property type="entry name" value="ABATE"/>
    <property type="match status" value="1"/>
</dbReference>
<reference evidence="3 4" key="1">
    <citation type="journal article" date="2019" name="Microb. Cell Fact.">
        <title>Exploring novel herbicidin analogues by transcriptional regulator overexpression and MS/MS molecular networking.</title>
        <authorList>
            <person name="Shi Y."/>
            <person name="Gu R."/>
            <person name="Li Y."/>
            <person name="Wang X."/>
            <person name="Ren W."/>
            <person name="Li X."/>
            <person name="Wang L."/>
            <person name="Xie Y."/>
            <person name="Hong B."/>
        </authorList>
    </citation>
    <scope>NUCLEOTIDE SEQUENCE [LARGE SCALE GENOMIC DNA]</scope>
    <source>
        <strain evidence="3 4">US-43</strain>
    </source>
</reference>
<comment type="caution">
    <text evidence="3">The sequence shown here is derived from an EMBL/GenBank/DDBJ whole genome shotgun (WGS) entry which is preliminary data.</text>
</comment>
<evidence type="ECO:0000259" key="2">
    <source>
        <dbReference type="Pfam" id="PF11706"/>
    </source>
</evidence>
<dbReference type="Proteomes" id="UP000327000">
    <property type="component" value="Unassembled WGS sequence"/>
</dbReference>
<dbReference type="EMBL" id="VOKX01000009">
    <property type="protein sequence ID" value="KAB7849847.1"/>
    <property type="molecule type" value="Genomic_DNA"/>
</dbReference>
<keyword evidence="4" id="KW-1185">Reference proteome</keyword>
<evidence type="ECO:0000256" key="1">
    <source>
        <dbReference type="SAM" id="MobiDB-lite"/>
    </source>
</evidence>
<organism evidence="3 4">
    <name type="scientific">Streptomyces mobaraensis</name>
    <name type="common">Streptoverticillium mobaraense</name>
    <dbReference type="NCBI Taxonomy" id="35621"/>
    <lineage>
        <taxon>Bacteria</taxon>
        <taxon>Bacillati</taxon>
        <taxon>Actinomycetota</taxon>
        <taxon>Actinomycetes</taxon>
        <taxon>Kitasatosporales</taxon>
        <taxon>Streptomycetaceae</taxon>
        <taxon>Streptomyces</taxon>
    </lineage>
</organism>
<gene>
    <name evidence="3" type="ORF">FRZ00_04160</name>
</gene>
<dbReference type="AlphaFoldDB" id="A0A5N5WDP0"/>
<dbReference type="RefSeq" id="WP_152262484.1">
    <property type="nucleotide sequence ID" value="NZ_VOKX01000009.1"/>
</dbReference>
<dbReference type="Pfam" id="PF11706">
    <property type="entry name" value="zf-CGNR"/>
    <property type="match status" value="1"/>
</dbReference>
<feature type="compositionally biased region" description="Basic and acidic residues" evidence="1">
    <location>
        <begin position="236"/>
        <end position="245"/>
    </location>
</feature>
<accession>A0A5N5WDP0</accession>
<protein>
    <recommendedName>
        <fullName evidence="2">Zinc finger CGNR domain-containing protein</fullName>
    </recommendedName>
</protein>
<dbReference type="Gene3D" id="1.10.3300.10">
    <property type="entry name" value="Jann2411-like domain"/>
    <property type="match status" value="1"/>
</dbReference>
<dbReference type="InterPro" id="IPR023286">
    <property type="entry name" value="ABATE_dom_sf"/>
</dbReference>
<feature type="compositionally biased region" description="Gly residues" evidence="1">
    <location>
        <begin position="200"/>
        <end position="214"/>
    </location>
</feature>
<feature type="region of interest" description="Disordered" evidence="1">
    <location>
        <begin position="191"/>
        <end position="245"/>
    </location>
</feature>
<proteinExistence type="predicted"/>
<dbReference type="InterPro" id="IPR010852">
    <property type="entry name" value="ABATE"/>
</dbReference>
<dbReference type="PANTHER" id="PTHR35525:SF3">
    <property type="entry name" value="BLL6575 PROTEIN"/>
    <property type="match status" value="1"/>
</dbReference>
<feature type="domain" description="Zinc finger CGNR" evidence="2">
    <location>
        <begin position="153"/>
        <end position="194"/>
    </location>
</feature>
<dbReference type="SUPFAM" id="SSF160904">
    <property type="entry name" value="Jann2411-like"/>
    <property type="match status" value="1"/>
</dbReference>
<name>A0A5N5WDP0_STRMB</name>
<dbReference type="OrthoDB" id="123307at2"/>
<dbReference type="PANTHER" id="PTHR35525">
    <property type="entry name" value="BLL6575 PROTEIN"/>
    <property type="match status" value="1"/>
</dbReference>
<evidence type="ECO:0000313" key="3">
    <source>
        <dbReference type="EMBL" id="KAB7849847.1"/>
    </source>
</evidence>